<organism evidence="1 2">
    <name type="scientific">Pochonia chlamydosporia 170</name>
    <dbReference type="NCBI Taxonomy" id="1380566"/>
    <lineage>
        <taxon>Eukaryota</taxon>
        <taxon>Fungi</taxon>
        <taxon>Dikarya</taxon>
        <taxon>Ascomycota</taxon>
        <taxon>Pezizomycotina</taxon>
        <taxon>Sordariomycetes</taxon>
        <taxon>Hypocreomycetidae</taxon>
        <taxon>Hypocreales</taxon>
        <taxon>Clavicipitaceae</taxon>
        <taxon>Pochonia</taxon>
    </lineage>
</organism>
<sequence length="119" mass="12811">MMPPARRLNGQGTPAASAGPCQVRIGLMQKPGGLVDDVVANTPSHILMHTCIHIQIHMPTHIRSAALGSLFDARPYSTLQPPAAPIPAIWQDISAEMCTPSKLGYLVSPWMHWHAGTSQ</sequence>
<name>A0A219ATI4_METCM</name>
<dbReference type="GeneID" id="33937384"/>
<evidence type="ECO:0000313" key="2">
    <source>
        <dbReference type="Proteomes" id="UP000078397"/>
    </source>
</evidence>
<dbReference type="RefSeq" id="XP_022285993.1">
    <property type="nucleotide sequence ID" value="XM_022430263.1"/>
</dbReference>
<dbReference type="AlphaFoldDB" id="A0A219ATI4"/>
<evidence type="ECO:0000313" key="1">
    <source>
        <dbReference type="EMBL" id="OWT43584.1"/>
    </source>
</evidence>
<gene>
    <name evidence="1" type="ORF">VFPPC_18689</name>
</gene>
<comment type="caution">
    <text evidence="1">The sequence shown here is derived from an EMBL/GenBank/DDBJ whole genome shotgun (WGS) entry which is preliminary data.</text>
</comment>
<proteinExistence type="predicted"/>
<dbReference type="Proteomes" id="UP000078397">
    <property type="component" value="Unassembled WGS sequence"/>
</dbReference>
<protein>
    <submittedName>
        <fullName evidence="1">Uncharacterized protein</fullName>
    </submittedName>
</protein>
<dbReference type="EMBL" id="LSBJ02000001">
    <property type="protein sequence ID" value="OWT43584.1"/>
    <property type="molecule type" value="Genomic_DNA"/>
</dbReference>
<accession>A0A219ATI4</accession>
<reference evidence="1 2" key="1">
    <citation type="journal article" date="2016" name="PLoS Pathog.">
        <title>Biosynthesis of antibiotic leucinostatins in bio-control fungus Purpureocillium lilacinum and their inhibition on phytophthora revealed by genome mining.</title>
        <authorList>
            <person name="Wang G."/>
            <person name="Liu Z."/>
            <person name="Lin R."/>
            <person name="Li E."/>
            <person name="Mao Z."/>
            <person name="Ling J."/>
            <person name="Yang Y."/>
            <person name="Yin W.B."/>
            <person name="Xie B."/>
        </authorList>
    </citation>
    <scope>NUCLEOTIDE SEQUENCE [LARGE SCALE GENOMIC DNA]</scope>
    <source>
        <strain evidence="1">170</strain>
    </source>
</reference>
<dbReference type="KEGG" id="pchm:VFPPC_18689"/>
<keyword evidence="2" id="KW-1185">Reference proteome</keyword>